<evidence type="ECO:0000313" key="3">
    <source>
        <dbReference type="EMBL" id="SMO92344.1"/>
    </source>
</evidence>
<evidence type="ECO:0000259" key="1">
    <source>
        <dbReference type="Pfam" id="PF05913"/>
    </source>
</evidence>
<dbReference type="InterPro" id="IPR017853">
    <property type="entry name" value="GH"/>
</dbReference>
<dbReference type="SUPFAM" id="SSF51445">
    <property type="entry name" value="(Trans)glycosidases"/>
    <property type="match status" value="1"/>
</dbReference>
<dbReference type="InterPro" id="IPR029000">
    <property type="entry name" value="Cyclophilin-like_dom_sf"/>
</dbReference>
<feature type="domain" description="6-phospho-N-acetylmuramidase C-terminal" evidence="1">
    <location>
        <begin position="244"/>
        <end position="349"/>
    </location>
</feature>
<dbReference type="Gene3D" id="2.40.100.10">
    <property type="entry name" value="Cyclophilin-like"/>
    <property type="match status" value="1"/>
</dbReference>
<feature type="domain" description="6-phospho-N-acetylmuramidase N-terminal" evidence="2">
    <location>
        <begin position="2"/>
        <end position="230"/>
    </location>
</feature>
<evidence type="ECO:0000313" key="4">
    <source>
        <dbReference type="Proteomes" id="UP000315636"/>
    </source>
</evidence>
<organism evidence="3 4">
    <name type="scientific">Melghirimyces algeriensis</name>
    <dbReference type="NCBI Taxonomy" id="910412"/>
    <lineage>
        <taxon>Bacteria</taxon>
        <taxon>Bacillati</taxon>
        <taxon>Bacillota</taxon>
        <taxon>Bacilli</taxon>
        <taxon>Bacillales</taxon>
        <taxon>Thermoactinomycetaceae</taxon>
        <taxon>Melghirimyces</taxon>
    </lineage>
</organism>
<gene>
    <name evidence="3" type="ORF">SAMN06264849_11478</name>
</gene>
<reference evidence="3 4" key="1">
    <citation type="submission" date="2017-05" db="EMBL/GenBank/DDBJ databases">
        <authorList>
            <person name="Varghese N."/>
            <person name="Submissions S."/>
        </authorList>
    </citation>
    <scope>NUCLEOTIDE SEQUENCE [LARGE SCALE GENOMIC DNA]</scope>
    <source>
        <strain evidence="3 4">DSM 45474</strain>
    </source>
</reference>
<accession>A0A521F8H4</accession>
<dbReference type="PANTHER" id="PTHR38435:SF2">
    <property type="entry name" value="DUF871 DOMAIN-CONTAINING PROTEIN"/>
    <property type="match status" value="1"/>
</dbReference>
<dbReference type="EMBL" id="FXTI01000014">
    <property type="protein sequence ID" value="SMO92344.1"/>
    <property type="molecule type" value="Genomic_DNA"/>
</dbReference>
<keyword evidence="4" id="KW-1185">Reference proteome</keyword>
<dbReference type="InterPro" id="IPR043894">
    <property type="entry name" value="MupG_C"/>
</dbReference>
<dbReference type="InterPro" id="IPR008589">
    <property type="entry name" value="MupG"/>
</dbReference>
<dbReference type="InterPro" id="IPR043797">
    <property type="entry name" value="MupG_N"/>
</dbReference>
<dbReference type="AlphaFoldDB" id="A0A521F8H4"/>
<dbReference type="Pfam" id="PF19200">
    <property type="entry name" value="MupG_N"/>
    <property type="match status" value="1"/>
</dbReference>
<dbReference type="PANTHER" id="PTHR38435">
    <property type="match status" value="1"/>
</dbReference>
<dbReference type="Proteomes" id="UP000315636">
    <property type="component" value="Unassembled WGS sequence"/>
</dbReference>
<dbReference type="Pfam" id="PF05913">
    <property type="entry name" value="MupG_C"/>
    <property type="match status" value="1"/>
</dbReference>
<sequence length="350" mass="39484">MLGLSVYLNEPLHLDDLKQRLSQTKNPSIFTSLHLGGEEPEVEIHRLQQLNEVLQESGAELIADISDEGLKRLNISGDPVSFFEKSGVTCLRLDFGFMDQEIVQLSQRIKLAVNASTTDQHQLEKWKNQGVHFENLIAMHNFYPRPETGLRMDFLEKINQVFQTAGIRTAAFIPGDTRRRGPVYAGLPTVEEHRAVSPAKAYLELKTYGGVDDVYVGDPGLSDAQWMTIQSISDGIIPLRVDWADEDYREVIKGRPFTNRFDDARDVIRAQESRQEKVFSEDLLTQRKIDERLVGTITVDNMDYGRYAGELQIARNDLPADSRVNVAGRVSAGDRYLISHIGPGQIFVLN</sequence>
<name>A0A521F8H4_9BACL</name>
<dbReference type="Gene3D" id="3.20.20.70">
    <property type="entry name" value="Aldolase class I"/>
    <property type="match status" value="1"/>
</dbReference>
<dbReference type="SUPFAM" id="SSF50891">
    <property type="entry name" value="Cyclophilin-like"/>
    <property type="match status" value="1"/>
</dbReference>
<dbReference type="InterPro" id="IPR013785">
    <property type="entry name" value="Aldolase_TIM"/>
</dbReference>
<protein>
    <recommendedName>
        <fullName evidence="5">Outer surface protein</fullName>
    </recommendedName>
</protein>
<evidence type="ECO:0008006" key="5">
    <source>
        <dbReference type="Google" id="ProtNLM"/>
    </source>
</evidence>
<dbReference type="RefSeq" id="WP_142506663.1">
    <property type="nucleotide sequence ID" value="NZ_FXTI01000014.1"/>
</dbReference>
<proteinExistence type="predicted"/>
<evidence type="ECO:0000259" key="2">
    <source>
        <dbReference type="Pfam" id="PF19200"/>
    </source>
</evidence>
<dbReference type="OrthoDB" id="5809921at2"/>